<keyword evidence="7" id="KW-0677">Repeat</keyword>
<dbReference type="GO" id="GO:0016020">
    <property type="term" value="C:membrane"/>
    <property type="evidence" value="ECO:0007669"/>
    <property type="project" value="UniProtKB-SubCell"/>
</dbReference>
<evidence type="ECO:0000256" key="10">
    <source>
        <dbReference type="PROSITE-ProRule" id="PRU00221"/>
    </source>
</evidence>
<feature type="transmembrane region" description="Helical" evidence="12">
    <location>
        <begin position="214"/>
        <end position="234"/>
    </location>
</feature>
<evidence type="ECO:0000256" key="5">
    <source>
        <dbReference type="ARBA" id="ARBA00022574"/>
    </source>
</evidence>
<dbReference type="PANTHER" id="PTHR19850">
    <property type="entry name" value="GUANINE NUCLEOTIDE-BINDING PROTEIN BETA G PROTEIN BETA"/>
    <property type="match status" value="1"/>
</dbReference>
<feature type="repeat" description="Solcar" evidence="11">
    <location>
        <begin position="214"/>
        <end position="297"/>
    </location>
</feature>
<feature type="transmembrane region" description="Helical" evidence="12">
    <location>
        <begin position="14"/>
        <end position="32"/>
    </location>
</feature>
<evidence type="ECO:0000256" key="12">
    <source>
        <dbReference type="SAM" id="Phobius"/>
    </source>
</evidence>
<keyword evidence="8 11" id="KW-0472">Membrane</keyword>
<dbReference type="Pfam" id="PF00153">
    <property type="entry name" value="Mito_carr"/>
    <property type="match status" value="3"/>
</dbReference>
<comment type="similarity">
    <text evidence="3">Belongs to the WD repeat G protein beta family.</text>
</comment>
<dbReference type="InterPro" id="IPR023395">
    <property type="entry name" value="MCP_dom_sf"/>
</dbReference>
<dbReference type="SUPFAM" id="SSF50978">
    <property type="entry name" value="WD40 repeat-like"/>
    <property type="match status" value="1"/>
</dbReference>
<dbReference type="Pfam" id="PF25391">
    <property type="entry name" value="WD40_Gbeta"/>
    <property type="match status" value="1"/>
</dbReference>
<dbReference type="FunFam" id="1.50.40.10:FF:000146">
    <property type="entry name" value="Uncharacterized protein, isoform B"/>
    <property type="match status" value="1"/>
</dbReference>
<keyword evidence="12" id="KW-1133">Transmembrane helix</keyword>
<dbReference type="InterPro" id="IPR036322">
    <property type="entry name" value="WD40_repeat_dom_sf"/>
</dbReference>
<dbReference type="PRINTS" id="PR00320">
    <property type="entry name" value="GPROTEINBRPT"/>
</dbReference>
<feature type="repeat" description="Solcar" evidence="11">
    <location>
        <begin position="12"/>
        <end position="96"/>
    </location>
</feature>
<evidence type="ECO:0000256" key="1">
    <source>
        <dbReference type="ARBA" id="ARBA00004141"/>
    </source>
</evidence>
<dbReference type="FunFam" id="2.130.10.10:FF:000007">
    <property type="entry name" value="Guanine nucleotide-binding protein G(I)/G(S)/G(T) subunit beta-1"/>
    <property type="match status" value="1"/>
</dbReference>
<keyword evidence="5 10" id="KW-0853">WD repeat</keyword>
<dbReference type="PROSITE" id="PS50920">
    <property type="entry name" value="SOLCAR"/>
    <property type="match status" value="3"/>
</dbReference>
<evidence type="ECO:0000256" key="11">
    <source>
        <dbReference type="PROSITE-ProRule" id="PRU00282"/>
    </source>
</evidence>
<keyword evidence="6 11" id="KW-0812">Transmembrane</keyword>
<evidence type="ECO:0000256" key="7">
    <source>
        <dbReference type="ARBA" id="ARBA00022737"/>
    </source>
</evidence>
<feature type="repeat" description="WD" evidence="10">
    <location>
        <begin position="586"/>
        <end position="611"/>
    </location>
</feature>
<comment type="subunit">
    <text evidence="4">G proteins are composed of 3 units, alpha, beta and gamma.</text>
</comment>
<dbReference type="AlphaFoldDB" id="A0AAW2I6Z5"/>
<dbReference type="InterPro" id="IPR019775">
    <property type="entry name" value="WD40_repeat_CS"/>
</dbReference>
<organism evidence="13">
    <name type="scientific">Menopon gallinae</name>
    <name type="common">poultry shaft louse</name>
    <dbReference type="NCBI Taxonomy" id="328185"/>
    <lineage>
        <taxon>Eukaryota</taxon>
        <taxon>Metazoa</taxon>
        <taxon>Ecdysozoa</taxon>
        <taxon>Arthropoda</taxon>
        <taxon>Hexapoda</taxon>
        <taxon>Insecta</taxon>
        <taxon>Pterygota</taxon>
        <taxon>Neoptera</taxon>
        <taxon>Paraneoptera</taxon>
        <taxon>Psocodea</taxon>
        <taxon>Troctomorpha</taxon>
        <taxon>Phthiraptera</taxon>
        <taxon>Amblycera</taxon>
        <taxon>Menoponidae</taxon>
        <taxon>Menopon</taxon>
    </lineage>
</organism>
<feature type="repeat" description="WD" evidence="10">
    <location>
        <begin position="493"/>
        <end position="534"/>
    </location>
</feature>
<evidence type="ECO:0000256" key="8">
    <source>
        <dbReference type="ARBA" id="ARBA00023136"/>
    </source>
</evidence>
<feature type="repeat" description="WD" evidence="10">
    <location>
        <begin position="621"/>
        <end position="653"/>
    </location>
</feature>
<dbReference type="InterPro" id="IPR018108">
    <property type="entry name" value="MCP_transmembrane"/>
</dbReference>
<dbReference type="PROSITE" id="PS00678">
    <property type="entry name" value="WD_REPEATS_1"/>
    <property type="match status" value="1"/>
</dbReference>
<name>A0AAW2I6Z5_9NEOP</name>
<reference evidence="13" key="1">
    <citation type="journal article" date="2024" name="Gigascience">
        <title>Chromosome-level genome of the poultry shaft louse Menopon gallinae provides insight into the host-switching and adaptive evolution of parasitic lice.</title>
        <authorList>
            <person name="Xu Y."/>
            <person name="Ma L."/>
            <person name="Liu S."/>
            <person name="Liang Y."/>
            <person name="Liu Q."/>
            <person name="He Z."/>
            <person name="Tian L."/>
            <person name="Duan Y."/>
            <person name="Cai W."/>
            <person name="Li H."/>
            <person name="Song F."/>
        </authorList>
    </citation>
    <scope>NUCLEOTIDE SEQUENCE</scope>
    <source>
        <strain evidence="13">Cailab_2023a</strain>
    </source>
</reference>
<dbReference type="Gene3D" id="1.50.40.10">
    <property type="entry name" value="Mitochondrial carrier domain"/>
    <property type="match status" value="1"/>
</dbReference>
<evidence type="ECO:0000313" key="13">
    <source>
        <dbReference type="EMBL" id="KAL0277892.1"/>
    </source>
</evidence>
<dbReference type="Gene3D" id="2.130.10.10">
    <property type="entry name" value="YVTN repeat-like/Quinoprotein amine dehydrogenase"/>
    <property type="match status" value="1"/>
</dbReference>
<protein>
    <submittedName>
        <fullName evidence="13">Uncharacterized protein</fullName>
    </submittedName>
</protein>
<evidence type="ECO:0000256" key="4">
    <source>
        <dbReference type="ARBA" id="ARBA00011581"/>
    </source>
</evidence>
<comment type="caution">
    <text evidence="13">The sequence shown here is derived from an EMBL/GenBank/DDBJ whole genome shotgun (WGS) entry which is preliminary data.</text>
</comment>
<keyword evidence="9" id="KW-0807">Transducer</keyword>
<evidence type="ECO:0000256" key="3">
    <source>
        <dbReference type="ARBA" id="ARBA00009768"/>
    </source>
</evidence>
<dbReference type="PROSITE" id="PS50294">
    <property type="entry name" value="WD_REPEATS_REGION"/>
    <property type="match status" value="4"/>
</dbReference>
<evidence type="ECO:0000256" key="9">
    <source>
        <dbReference type="ARBA" id="ARBA00023224"/>
    </source>
</evidence>
<dbReference type="SMART" id="SM00320">
    <property type="entry name" value="WD40"/>
    <property type="match status" value="7"/>
</dbReference>
<sequence length="653" mass="71037">MIDGGGNGSGFKDALIDLIAGSIGGVALVYVGQPLDTVKVKMQTFPNLYKNMFDCIKQTAAKEGIRGLYAGSIPAVIANVAENSVLFTAYGGCQRLMKYLTNVEKTDDLSLMSNATAGFLSAFFSSFTLCPTELIKCKLQAATEIQVQSGQDMKYRITPLQLTQEIIKTQGIKGLFSGLDSTMAREMPGYFVFFGSYEATRHILAPPGKKKEEIGLLGTMLAGAVGGVSFWLFIFPADVVKSRIQVSNLKGGLLRLIFEIGQKEGVKALYYGLGPTLLRTVPATSTLFVTVEYTKSVMHSYREILVNSMNGLDSLRQEAELLKNAIRDARKAACDTSLSQATSNMEPIGRIQLRTRRTLRGHLAKIYAMQWGSDSSGGSSRNLVSASQDGKLIVWDSYTTNKVHAIPLRSSWVMTCAYAPSGSFVACGGLDNICSIYSLKTREGNVRVSRELPGHTGYLSCCRFLDDNQIITSSGDMSCALWDIETGQQCTTFIGHTGDVMSLSLSPDMRTFVSGACDASSKLWDIREASCKQTFPGHESDINAVTFFPNGYAFATGSDDATCRLFDIRADQELAMYSRDNIICGITSVAFSKSGRLLLAGYDDFNCNVWDSIKCERIGILAGHDNRVSCLGVTDDGMAVATGSWDSFLRIWN</sequence>
<feature type="repeat" description="WD" evidence="10">
    <location>
        <begin position="452"/>
        <end position="492"/>
    </location>
</feature>
<feature type="repeat" description="WD" evidence="10">
    <location>
        <begin position="535"/>
        <end position="576"/>
    </location>
</feature>
<comment type="similarity">
    <text evidence="2">Belongs to the mitochondrial carrier (TC 2.A.29) family.</text>
</comment>
<dbReference type="PROSITE" id="PS50082">
    <property type="entry name" value="WD_REPEATS_2"/>
    <property type="match status" value="6"/>
</dbReference>
<accession>A0AAW2I6Z5</accession>
<dbReference type="SUPFAM" id="SSF103506">
    <property type="entry name" value="Mitochondrial carrier"/>
    <property type="match status" value="1"/>
</dbReference>
<feature type="repeat" description="WD" evidence="10">
    <location>
        <begin position="359"/>
        <end position="405"/>
    </location>
</feature>
<dbReference type="InterPro" id="IPR001680">
    <property type="entry name" value="WD40_rpt"/>
</dbReference>
<proteinExistence type="inferred from homology"/>
<dbReference type="InterPro" id="IPR020472">
    <property type="entry name" value="WD40_PAC1"/>
</dbReference>
<dbReference type="InterPro" id="IPR016346">
    <property type="entry name" value="G-protein_beta_1-5"/>
</dbReference>
<evidence type="ECO:0000256" key="2">
    <source>
        <dbReference type="ARBA" id="ARBA00006375"/>
    </source>
</evidence>
<feature type="repeat" description="Solcar" evidence="11">
    <location>
        <begin position="109"/>
        <end position="203"/>
    </location>
</feature>
<dbReference type="EMBL" id="JARGDH010000002">
    <property type="protein sequence ID" value="KAL0277892.1"/>
    <property type="molecule type" value="Genomic_DNA"/>
</dbReference>
<gene>
    <name evidence="13" type="ORF">PYX00_005012</name>
</gene>
<comment type="subcellular location">
    <subcellularLocation>
        <location evidence="1">Membrane</location>
        <topology evidence="1">Multi-pass membrane protein</topology>
    </subcellularLocation>
</comment>
<dbReference type="InterPro" id="IPR015943">
    <property type="entry name" value="WD40/YVTN_repeat-like_dom_sf"/>
</dbReference>
<dbReference type="CDD" id="cd00200">
    <property type="entry name" value="WD40"/>
    <property type="match status" value="1"/>
</dbReference>
<dbReference type="GO" id="GO:0007165">
    <property type="term" value="P:signal transduction"/>
    <property type="evidence" value="ECO:0007669"/>
    <property type="project" value="UniProtKB-KW"/>
</dbReference>
<evidence type="ECO:0000256" key="6">
    <source>
        <dbReference type="ARBA" id="ARBA00022692"/>
    </source>
</evidence>